<accession>A0A665TYM9</accession>
<dbReference type="RefSeq" id="XP_029375205.1">
    <property type="nucleotide sequence ID" value="XM_029519345.1"/>
</dbReference>
<keyword evidence="3" id="KW-1185">Reference proteome</keyword>
<dbReference type="GO" id="GO:0000785">
    <property type="term" value="C:chromatin"/>
    <property type="evidence" value="ECO:0007669"/>
    <property type="project" value="TreeGrafter"/>
</dbReference>
<evidence type="ECO:0000313" key="3">
    <source>
        <dbReference type="Proteomes" id="UP000472264"/>
    </source>
</evidence>
<proteinExistence type="predicted"/>
<dbReference type="OMA" id="KEGCKLC"/>
<dbReference type="PANTHER" id="PTHR14389">
    <property type="entry name" value="SI:CH1073-475A24.1"/>
    <property type="match status" value="1"/>
</dbReference>
<evidence type="ECO:0000256" key="1">
    <source>
        <dbReference type="SAM" id="MobiDB-lite"/>
    </source>
</evidence>
<dbReference type="GO" id="GO:0005634">
    <property type="term" value="C:nucleus"/>
    <property type="evidence" value="ECO:0007669"/>
    <property type="project" value="TreeGrafter"/>
</dbReference>
<dbReference type="GO" id="GO:0006260">
    <property type="term" value="P:DNA replication"/>
    <property type="evidence" value="ECO:0007669"/>
    <property type="project" value="TreeGrafter"/>
</dbReference>
<sequence length="622" mass="69461">MESKSMKTGNDGPENNQAAEEEAPHGTHTFEFHTKSGTKTSITCAQAGTIEDSLKRSSQFRKFVRNQKNKDVVILRDGRAISLHCPCSLIKNECLNVKTVKNADRPKQQGCGSAPPRRMGLSGDLVMFNVLTKGGKGVVRIMTNPALKDVVQELAVHAYKGETVKQALRRDGRFLKTAFQNKCALSDLRTEVNTEMLNLVDDLDGKTFRIICIKKSNQSNSQSSSLESNDVYDENQDHLQESSTSEPNSNETVASTKILSEIPHSHKLLKGKKKKKGISQRSHKNLLVEFGQNAGVCVETKTMMKLMKLSESVCQVRIDGNPSGSGFLLFDKFVQTNAHVITDIFDQKSGQLNKRATVQFSFESLNTDDELVQKFVEVEVEEVAGFERGPDVSGHLHDWALLKLRADQTLPNGLLKDFGFPPPKGVVRIIGYPNGGPRNIDTCIITPDVSYSGKENQGHTQLIAHNYSKIYSFQIPHALFYWSCLYFGSSGSPVFDKYGKVVAMHSGGFPSIERGEQPTEIEFGYPLSGIIEHLIIQLVETQRFDVLKTFLACEFEHSQNMMNNVKKLVSSRNLQAFKIPAGSGLFRNDDRLKKFFEFFSQTEDVVPMDTTQITPLTIDKRY</sequence>
<name>A0A665TYM9_ECHNA</name>
<dbReference type="Gene3D" id="2.40.10.10">
    <property type="entry name" value="Trypsin-like serine proteases"/>
    <property type="match status" value="2"/>
</dbReference>
<feature type="compositionally biased region" description="Low complexity" evidence="1">
    <location>
        <begin position="241"/>
        <end position="252"/>
    </location>
</feature>
<dbReference type="InParanoid" id="A0A665TYM9"/>
<dbReference type="GeneID" id="115054238"/>
<dbReference type="InterPro" id="IPR043504">
    <property type="entry name" value="Peptidase_S1_PA_chymotrypsin"/>
</dbReference>
<dbReference type="SUPFAM" id="SSF50494">
    <property type="entry name" value="Trypsin-like serine proteases"/>
    <property type="match status" value="1"/>
</dbReference>
<feature type="region of interest" description="Disordered" evidence="1">
    <location>
        <begin position="220"/>
        <end position="254"/>
    </location>
</feature>
<reference evidence="2" key="3">
    <citation type="submission" date="2025-09" db="UniProtKB">
        <authorList>
            <consortium name="Ensembl"/>
        </authorList>
    </citation>
    <scope>IDENTIFICATION</scope>
</reference>
<dbReference type="Proteomes" id="UP000472264">
    <property type="component" value="Chromosome 14"/>
</dbReference>
<dbReference type="RefSeq" id="XP_029375204.1">
    <property type="nucleotide sequence ID" value="XM_029519344.1"/>
</dbReference>
<feature type="region of interest" description="Disordered" evidence="1">
    <location>
        <begin position="1"/>
        <end position="24"/>
    </location>
</feature>
<protein>
    <submittedName>
        <fullName evidence="2">Protein FAM111A-like</fullName>
    </submittedName>
</protein>
<reference evidence="2" key="2">
    <citation type="submission" date="2025-08" db="UniProtKB">
        <authorList>
            <consortium name="Ensembl"/>
        </authorList>
    </citation>
    <scope>IDENTIFICATION</scope>
</reference>
<dbReference type="Ensembl" id="ENSENLT00000012691.1">
    <property type="protein sequence ID" value="ENSENLP00000012181.1"/>
    <property type="gene ID" value="ENSENLG00000005841.1"/>
</dbReference>
<dbReference type="Pfam" id="PF13365">
    <property type="entry name" value="Trypsin_2"/>
    <property type="match status" value="1"/>
</dbReference>
<reference evidence="2" key="1">
    <citation type="submission" date="2021-04" db="EMBL/GenBank/DDBJ databases">
        <authorList>
            <consortium name="Wellcome Sanger Institute Data Sharing"/>
        </authorList>
    </citation>
    <scope>NUCLEOTIDE SEQUENCE [LARGE SCALE GENOMIC DNA]</scope>
</reference>
<dbReference type="RefSeq" id="XP_029375203.1">
    <property type="nucleotide sequence ID" value="XM_029519343.1"/>
</dbReference>
<dbReference type="AlphaFoldDB" id="A0A665TYM9"/>
<dbReference type="OrthoDB" id="10025068at2759"/>
<organism evidence="2 3">
    <name type="scientific">Echeneis naucrates</name>
    <name type="common">Live sharksucker</name>
    <dbReference type="NCBI Taxonomy" id="173247"/>
    <lineage>
        <taxon>Eukaryota</taxon>
        <taxon>Metazoa</taxon>
        <taxon>Chordata</taxon>
        <taxon>Craniata</taxon>
        <taxon>Vertebrata</taxon>
        <taxon>Euteleostomi</taxon>
        <taxon>Actinopterygii</taxon>
        <taxon>Neopterygii</taxon>
        <taxon>Teleostei</taxon>
        <taxon>Neoteleostei</taxon>
        <taxon>Acanthomorphata</taxon>
        <taxon>Carangaria</taxon>
        <taxon>Carangiformes</taxon>
        <taxon>Echeneidae</taxon>
        <taxon>Echeneis</taxon>
    </lineage>
</organism>
<dbReference type="PANTHER" id="PTHR14389:SF3">
    <property type="entry name" value="PROTEIN FAM111A-LIKE"/>
    <property type="match status" value="1"/>
</dbReference>
<evidence type="ECO:0000313" key="2">
    <source>
        <dbReference type="Ensembl" id="ENSENLP00000012181.1"/>
    </source>
</evidence>
<gene>
    <name evidence="2" type="primary">LOC115054238</name>
</gene>
<dbReference type="InterPro" id="IPR009003">
    <property type="entry name" value="Peptidase_S1_PA"/>
</dbReference>